<dbReference type="HOGENOM" id="CLU_040898_0_0_9"/>
<evidence type="ECO:0000313" key="5">
    <source>
        <dbReference type="Proteomes" id="UP000013785"/>
    </source>
</evidence>
<dbReference type="eggNOG" id="COG3711">
    <property type="taxonomic scope" value="Bacteria"/>
</dbReference>
<proteinExistence type="predicted"/>
<protein>
    <recommendedName>
        <fullName evidence="3">Mga helix-turn-helix domain-containing protein</fullName>
    </recommendedName>
</protein>
<organism evidence="4 5">
    <name type="scientific">Enterococcus phoeniculicola ATCC BAA-412</name>
    <dbReference type="NCBI Taxonomy" id="1158610"/>
    <lineage>
        <taxon>Bacteria</taxon>
        <taxon>Bacillati</taxon>
        <taxon>Bacillota</taxon>
        <taxon>Bacilli</taxon>
        <taxon>Lactobacillales</taxon>
        <taxon>Enterococcaceae</taxon>
        <taxon>Enterococcus</taxon>
    </lineage>
</organism>
<dbReference type="Proteomes" id="UP000013785">
    <property type="component" value="Unassembled WGS sequence"/>
</dbReference>
<sequence length="498" mass="58932">MLYEELIMDSSTLIKFNLFKTLTRLNNDHYPVTHLAEEMDLNYQQTMIDLAEIDRDLEELHENHVSILIGAGKINSFNISSTIDEYRYFLLTHSVPFQFMLYFLNEPEPNVDKFCEKYYVSRSTVSRKIAKFKAYLHQFHLRLTYTDAGLVGDERIIRIALFILVWLGTRGMYWPLKVSEEKAEQFADACAKYFPLSRTYLGRLELKFFAGIILSRLPRNKFAKYDKHYDFLLQKNSYYDFHEIEALLDIPLTPKQIKGESSFIFFLAHFAPFYTLEDDESLQQTLLDFSTRLNPVYSLTREFLDYVRKQFFKAEPELLDSPLILGNLLNVGFSFYVFRQVYPSIHGLVVQPQMQAHSNQEFQDKIDQFFSFVRKDPEFQFITDEVLPEISKTYANVLLPYYDRVKYSKKLQVSLAMEHNFLLVKGLYQFLDDLKFVQAEPYNTSKNDDYDLVISSSLLLKQEHPELPVYFWDHSSSESELISLYQKLRNLYTEKNIY</sequence>
<keyword evidence="2" id="KW-0804">Transcription</keyword>
<evidence type="ECO:0000256" key="1">
    <source>
        <dbReference type="ARBA" id="ARBA00023015"/>
    </source>
</evidence>
<dbReference type="InterPro" id="IPR007737">
    <property type="entry name" value="Mga_HTH"/>
</dbReference>
<evidence type="ECO:0000313" key="4">
    <source>
        <dbReference type="EMBL" id="EOL41272.1"/>
    </source>
</evidence>
<dbReference type="PANTHER" id="PTHR30185">
    <property type="entry name" value="CRYPTIC BETA-GLUCOSIDE BGL OPERON ANTITERMINATOR"/>
    <property type="match status" value="1"/>
</dbReference>
<dbReference type="OrthoDB" id="2188960at2"/>
<dbReference type="Pfam" id="PF05043">
    <property type="entry name" value="Mga"/>
    <property type="match status" value="1"/>
</dbReference>
<dbReference type="EMBL" id="AJAT01000021">
    <property type="protein sequence ID" value="EOL41272.1"/>
    <property type="molecule type" value="Genomic_DNA"/>
</dbReference>
<reference evidence="4 5" key="1">
    <citation type="submission" date="2013-02" db="EMBL/GenBank/DDBJ databases">
        <title>The Genome Sequence of Enterococcus phoeniculicola BAA-412.</title>
        <authorList>
            <consortium name="The Broad Institute Genome Sequencing Platform"/>
            <consortium name="The Broad Institute Genome Sequencing Center for Infectious Disease"/>
            <person name="Earl A.M."/>
            <person name="Gilmore M.S."/>
            <person name="Lebreton F."/>
            <person name="Walker B."/>
            <person name="Young S.K."/>
            <person name="Zeng Q."/>
            <person name="Gargeya S."/>
            <person name="Fitzgerald M."/>
            <person name="Haas B."/>
            <person name="Abouelleil A."/>
            <person name="Alvarado L."/>
            <person name="Arachchi H.M."/>
            <person name="Berlin A.M."/>
            <person name="Chapman S.B."/>
            <person name="Dewar J."/>
            <person name="Goldberg J."/>
            <person name="Griggs A."/>
            <person name="Gujja S."/>
            <person name="Hansen M."/>
            <person name="Howarth C."/>
            <person name="Imamovic A."/>
            <person name="Larimer J."/>
            <person name="McCowan C."/>
            <person name="Murphy C."/>
            <person name="Neiman D."/>
            <person name="Pearson M."/>
            <person name="Priest M."/>
            <person name="Roberts A."/>
            <person name="Saif S."/>
            <person name="Shea T."/>
            <person name="Sisk P."/>
            <person name="Sykes S."/>
            <person name="Wortman J."/>
            <person name="Nusbaum C."/>
            <person name="Birren B."/>
        </authorList>
    </citation>
    <scope>NUCLEOTIDE SEQUENCE [LARGE SCALE GENOMIC DNA]</scope>
    <source>
        <strain evidence="4 5">ATCC BAA-412</strain>
    </source>
</reference>
<evidence type="ECO:0000256" key="2">
    <source>
        <dbReference type="ARBA" id="ARBA00023163"/>
    </source>
</evidence>
<keyword evidence="5" id="KW-1185">Reference proteome</keyword>
<accession>R3W0T2</accession>
<gene>
    <name evidence="4" type="ORF">UC3_03481</name>
</gene>
<dbReference type="PATRIC" id="fig|1158610.3.peg.3478"/>
<dbReference type="PANTHER" id="PTHR30185:SF13">
    <property type="entry name" value="LICABCH OPERON REGULATOR-RELATED"/>
    <property type="match status" value="1"/>
</dbReference>
<comment type="caution">
    <text evidence="4">The sequence shown here is derived from an EMBL/GenBank/DDBJ whole genome shotgun (WGS) entry which is preliminary data.</text>
</comment>
<dbReference type="Gene3D" id="1.10.10.10">
    <property type="entry name" value="Winged helix-like DNA-binding domain superfamily/Winged helix DNA-binding domain"/>
    <property type="match status" value="1"/>
</dbReference>
<feature type="domain" description="Mga helix-turn-helix" evidence="3">
    <location>
        <begin position="87"/>
        <end position="161"/>
    </location>
</feature>
<dbReference type="RefSeq" id="WP_010770111.1">
    <property type="nucleotide sequence ID" value="NZ_ASWE01000001.1"/>
</dbReference>
<evidence type="ECO:0000259" key="3">
    <source>
        <dbReference type="Pfam" id="PF05043"/>
    </source>
</evidence>
<name>R3W0T2_9ENTE</name>
<dbReference type="InterPro" id="IPR036388">
    <property type="entry name" value="WH-like_DNA-bd_sf"/>
</dbReference>
<dbReference type="InterPro" id="IPR050661">
    <property type="entry name" value="BglG_antiterminators"/>
</dbReference>
<keyword evidence="1" id="KW-0805">Transcription regulation</keyword>
<dbReference type="STRING" id="154621.RV11_GL001053"/>
<dbReference type="AlphaFoldDB" id="R3W0T2"/>